<dbReference type="SUPFAM" id="SSF53335">
    <property type="entry name" value="S-adenosyl-L-methionine-dependent methyltransferases"/>
    <property type="match status" value="1"/>
</dbReference>
<dbReference type="Gene3D" id="3.40.50.150">
    <property type="entry name" value="Vaccinia Virus protein VP39"/>
    <property type="match status" value="1"/>
</dbReference>
<evidence type="ECO:0000313" key="2">
    <source>
        <dbReference type="Proteomes" id="UP000737171"/>
    </source>
</evidence>
<sequence length="652" mass="72270">MRLYSLYRLDAETFERVKAAGFKWAPKQDLFVAPMWSPIRADLLLELCGEIGDEDTSLVDRADARADRFDGYSDRRGREADAARRAVAAITEHIPLGQPILIGHHSERHARKDQERIQNGMRKAVRLWETSTYWQERAAGALRHAKYKERADVRHRRIKIIEADKRRQERLVEERQTLTKLWQREGLTRDQALTIANHEHIHRCFPLADYPRTPPASQYEGQMGLWSALEDQIITVEQARAIALASHPPTIAWAQRWIEHYDHRLTYERAMLGEQLGTTGKTFDLQPGGRVLVQGIWSTIVRVNRKDGQPVSISTNRRGRVFGAELVADYQAPTAEEVALVKEVTKLPPLVNYAGEGVPTITQAQWNKIPKDYKGMERRAATDTAGAHRVRVALGSYVLGDEKDSNKRYAYARVFISDAKQVAPPAPNVDAAARPALPAPERVATAAPPQAAAPRAPAELNAMRDQLRQGVQVVTVPQLFPTPAHLARRMVELAEVRPGHRVLEPSAGSGALLRAIEAVTGCAAACTAIEVHPAASQVLRLNHREVTVHQRDFLACTVEQLGRFDVVLMNPPFADAADIKHIEHAATFVKPGGTLVAICAGGPRQHATLKPMVEHHGGTWEPLPAGTFEEAGTNANTVLLSFTVPVDETATA</sequence>
<accession>A0ABX2ESE5</accession>
<dbReference type="InterPro" id="IPR029063">
    <property type="entry name" value="SAM-dependent_MTases_sf"/>
</dbReference>
<dbReference type="InterPro" id="IPR002052">
    <property type="entry name" value="DNA_methylase_N6_adenine_CS"/>
</dbReference>
<keyword evidence="2" id="KW-1185">Reference proteome</keyword>
<dbReference type="Pfam" id="PF12083">
    <property type="entry name" value="DUF3560"/>
    <property type="match status" value="1"/>
</dbReference>
<dbReference type="PRINTS" id="PR00507">
    <property type="entry name" value="N12N6MTFRASE"/>
</dbReference>
<reference evidence="1 2" key="1">
    <citation type="submission" date="2020-05" db="EMBL/GenBank/DDBJ databases">
        <title>Aquincola sp. isolate from soil.</title>
        <authorList>
            <person name="Han J."/>
            <person name="Kim D.-U."/>
        </authorList>
    </citation>
    <scope>NUCLEOTIDE SEQUENCE [LARGE SCALE GENOMIC DNA]</scope>
    <source>
        <strain evidence="1 2">S2</strain>
    </source>
</reference>
<dbReference type="CDD" id="cd02440">
    <property type="entry name" value="AdoMet_MTases"/>
    <property type="match status" value="1"/>
</dbReference>
<evidence type="ECO:0000313" key="1">
    <source>
        <dbReference type="EMBL" id="NRF71425.1"/>
    </source>
</evidence>
<dbReference type="EMBL" id="JABRWJ010000011">
    <property type="protein sequence ID" value="NRF71425.1"/>
    <property type="molecule type" value="Genomic_DNA"/>
</dbReference>
<gene>
    <name evidence="1" type="ORF">HLB44_31010</name>
</gene>
<proteinExistence type="predicted"/>
<dbReference type="Pfam" id="PF03602">
    <property type="entry name" value="Cons_hypoth95"/>
    <property type="match status" value="1"/>
</dbReference>
<name>A0ABX2ESE5_9BURK</name>
<comment type="caution">
    <text evidence="1">The sequence shown here is derived from an EMBL/GenBank/DDBJ whole genome shotgun (WGS) entry which is preliminary data.</text>
</comment>
<protein>
    <submittedName>
        <fullName evidence="1">DUF3560 domain-containing protein</fullName>
    </submittedName>
</protein>
<dbReference type="Proteomes" id="UP000737171">
    <property type="component" value="Unassembled WGS sequence"/>
</dbReference>
<dbReference type="InterPro" id="IPR021944">
    <property type="entry name" value="DUF3560"/>
</dbReference>
<dbReference type="PROSITE" id="PS00092">
    <property type="entry name" value="N6_MTASE"/>
    <property type="match status" value="1"/>
</dbReference>
<organism evidence="1 2">
    <name type="scientific">Pseudaquabacterium terrae</name>
    <dbReference type="NCBI Taxonomy" id="2732868"/>
    <lineage>
        <taxon>Bacteria</taxon>
        <taxon>Pseudomonadati</taxon>
        <taxon>Pseudomonadota</taxon>
        <taxon>Betaproteobacteria</taxon>
        <taxon>Burkholderiales</taxon>
        <taxon>Sphaerotilaceae</taxon>
        <taxon>Pseudaquabacterium</taxon>
    </lineage>
</organism>